<dbReference type="AlphaFoldDB" id="A0A1T5A3U0"/>
<dbReference type="SUPFAM" id="SSF53187">
    <property type="entry name" value="Zn-dependent exopeptidases"/>
    <property type="match status" value="1"/>
</dbReference>
<evidence type="ECO:0000313" key="3">
    <source>
        <dbReference type="Proteomes" id="UP000189981"/>
    </source>
</evidence>
<sequence>MMKSIITIFFLIFSFQVYAQKLDSLKLMVDLKELSSDKYQGRAPGTYGGRLAQLFLVNRFKEIGLKAYHEEYKQGVTVLGEKLDRKGPDSIWNFKQVKGANIIGFIPGKKKEVIVISAHYDHIGIFEKRIYNGADDNASGVAALLSMAEYFTKNTPHHTLMFAAFDAEELFMMGSMGFFKNLPIPEGDIVMNLNMDMIGTNSDYEMYAGGTHYYKEFKPMLRKIWGGRSNIGLRFGYDIPRTKDDRTFRSDHLMFHLSGIPFLYFGVPEHLNYHQTTDDYDNISHSFYYTGANLILDTLIELDRNFPDVNRRENIFKK</sequence>
<accession>A0A1T5A3U0</accession>
<dbReference type="Gene3D" id="3.40.630.10">
    <property type="entry name" value="Zn peptidases"/>
    <property type="match status" value="1"/>
</dbReference>
<proteinExistence type="predicted"/>
<dbReference type="Proteomes" id="UP000189981">
    <property type="component" value="Unassembled WGS sequence"/>
</dbReference>
<dbReference type="RefSeq" id="WP_079700794.1">
    <property type="nucleotide sequence ID" value="NZ_FUYR01000001.1"/>
</dbReference>
<dbReference type="InterPro" id="IPR045175">
    <property type="entry name" value="M28_fam"/>
</dbReference>
<reference evidence="3" key="1">
    <citation type="submission" date="2017-02" db="EMBL/GenBank/DDBJ databases">
        <authorList>
            <person name="Varghese N."/>
            <person name="Submissions S."/>
        </authorList>
    </citation>
    <scope>NUCLEOTIDE SEQUENCE [LARGE SCALE GENOMIC DNA]</scope>
    <source>
        <strain evidence="3">DSM 22385</strain>
    </source>
</reference>
<dbReference type="GO" id="GO:0008235">
    <property type="term" value="F:metalloexopeptidase activity"/>
    <property type="evidence" value="ECO:0007669"/>
    <property type="project" value="InterPro"/>
</dbReference>
<evidence type="ECO:0000313" key="2">
    <source>
        <dbReference type="EMBL" id="SKB29644.1"/>
    </source>
</evidence>
<dbReference type="InterPro" id="IPR007484">
    <property type="entry name" value="Peptidase_M28"/>
</dbReference>
<dbReference type="PANTHER" id="PTHR12147:SF26">
    <property type="entry name" value="PEPTIDASE M28 DOMAIN-CONTAINING PROTEIN"/>
    <property type="match status" value="1"/>
</dbReference>
<gene>
    <name evidence="2" type="ORF">SAMN05661099_0294</name>
</gene>
<protein>
    <submittedName>
        <fullName evidence="2">Peptidase family M28</fullName>
    </submittedName>
</protein>
<dbReference type="Pfam" id="PF04389">
    <property type="entry name" value="Peptidase_M28"/>
    <property type="match status" value="1"/>
</dbReference>
<dbReference type="STRING" id="572036.SAMN05661099_0294"/>
<dbReference type="EMBL" id="FUYR01000001">
    <property type="protein sequence ID" value="SKB29644.1"/>
    <property type="molecule type" value="Genomic_DNA"/>
</dbReference>
<dbReference type="PANTHER" id="PTHR12147">
    <property type="entry name" value="METALLOPEPTIDASE M28 FAMILY MEMBER"/>
    <property type="match status" value="1"/>
</dbReference>
<evidence type="ECO:0000259" key="1">
    <source>
        <dbReference type="Pfam" id="PF04389"/>
    </source>
</evidence>
<dbReference type="OrthoDB" id="9764939at2"/>
<keyword evidence="3" id="KW-1185">Reference proteome</keyword>
<name>A0A1T5A3U0_9SPHI</name>
<organism evidence="2 3">
    <name type="scientific">Daejeonella lutea</name>
    <dbReference type="NCBI Taxonomy" id="572036"/>
    <lineage>
        <taxon>Bacteria</taxon>
        <taxon>Pseudomonadati</taxon>
        <taxon>Bacteroidota</taxon>
        <taxon>Sphingobacteriia</taxon>
        <taxon>Sphingobacteriales</taxon>
        <taxon>Sphingobacteriaceae</taxon>
        <taxon>Daejeonella</taxon>
    </lineage>
</organism>
<dbReference type="GO" id="GO:0006508">
    <property type="term" value="P:proteolysis"/>
    <property type="evidence" value="ECO:0007669"/>
    <property type="project" value="InterPro"/>
</dbReference>
<feature type="domain" description="Peptidase M28" evidence="1">
    <location>
        <begin position="101"/>
        <end position="290"/>
    </location>
</feature>